<dbReference type="PANTHER" id="PTHR15343:SF0">
    <property type="entry name" value="T-CELL ANTIGEN CD7"/>
    <property type="match status" value="1"/>
</dbReference>
<name>A0AAN9DQ41_9TELE</name>
<dbReference type="Gene3D" id="2.60.40.10">
    <property type="entry name" value="Immunoglobulins"/>
    <property type="match status" value="1"/>
</dbReference>
<reference evidence="3 4" key="1">
    <citation type="submission" date="2024-02" db="EMBL/GenBank/DDBJ databases">
        <title>Chromosome-level genome assembly of the Eurasian Minnow (Phoxinus phoxinus).</title>
        <authorList>
            <person name="Oriowo T.O."/>
            <person name="Martin S."/>
            <person name="Stange M."/>
            <person name="Chrysostomakis Y."/>
            <person name="Brown T."/>
            <person name="Winkler S."/>
            <person name="Kukowka S."/>
            <person name="Myers E.W."/>
            <person name="Bohne A."/>
        </authorList>
    </citation>
    <scope>NUCLEOTIDE SEQUENCE [LARGE SCALE GENOMIC DNA]</scope>
    <source>
        <strain evidence="3">ZFMK-TIS-60720</strain>
        <tissue evidence="3">Whole Organism</tissue>
    </source>
</reference>
<gene>
    <name evidence="3" type="ORF">R3I93_001775</name>
</gene>
<dbReference type="AlphaFoldDB" id="A0AAN9DQ41"/>
<comment type="caution">
    <text evidence="3">The sequence shown here is derived from an EMBL/GenBank/DDBJ whole genome shotgun (WGS) entry which is preliminary data.</text>
</comment>
<dbReference type="PANTHER" id="PTHR15343">
    <property type="entry name" value="CD7"/>
    <property type="match status" value="1"/>
</dbReference>
<evidence type="ECO:0000313" key="4">
    <source>
        <dbReference type="Proteomes" id="UP001364617"/>
    </source>
</evidence>
<evidence type="ECO:0000256" key="1">
    <source>
        <dbReference type="SAM" id="Phobius"/>
    </source>
</evidence>
<organism evidence="3 4">
    <name type="scientific">Phoxinus phoxinus</name>
    <name type="common">Eurasian minnow</name>
    <dbReference type="NCBI Taxonomy" id="58324"/>
    <lineage>
        <taxon>Eukaryota</taxon>
        <taxon>Metazoa</taxon>
        <taxon>Chordata</taxon>
        <taxon>Craniata</taxon>
        <taxon>Vertebrata</taxon>
        <taxon>Euteleostomi</taxon>
        <taxon>Actinopterygii</taxon>
        <taxon>Neopterygii</taxon>
        <taxon>Teleostei</taxon>
        <taxon>Ostariophysi</taxon>
        <taxon>Cypriniformes</taxon>
        <taxon>Leuciscidae</taxon>
        <taxon>Phoxininae</taxon>
        <taxon>Phoxinus</taxon>
    </lineage>
</organism>
<dbReference type="GO" id="GO:0002250">
    <property type="term" value="P:adaptive immune response"/>
    <property type="evidence" value="ECO:0007669"/>
    <property type="project" value="InterPro"/>
</dbReference>
<dbReference type="GO" id="GO:0038023">
    <property type="term" value="F:signaling receptor activity"/>
    <property type="evidence" value="ECO:0007669"/>
    <property type="project" value="InterPro"/>
</dbReference>
<keyword evidence="2" id="KW-0732">Signal</keyword>
<proteinExistence type="predicted"/>
<dbReference type="InterPro" id="IPR013783">
    <property type="entry name" value="Ig-like_fold"/>
</dbReference>
<feature type="signal peptide" evidence="2">
    <location>
        <begin position="1"/>
        <end position="16"/>
    </location>
</feature>
<dbReference type="InterPro" id="IPR039090">
    <property type="entry name" value="CD7"/>
</dbReference>
<dbReference type="GO" id="GO:0016020">
    <property type="term" value="C:membrane"/>
    <property type="evidence" value="ECO:0007669"/>
    <property type="project" value="InterPro"/>
</dbReference>
<keyword evidence="1" id="KW-0812">Transmembrane</keyword>
<accession>A0AAN9DQ41</accession>
<keyword evidence="1" id="KW-1133">Transmembrane helix</keyword>
<dbReference type="Proteomes" id="UP001364617">
    <property type="component" value="Unassembled WGS sequence"/>
</dbReference>
<dbReference type="SUPFAM" id="SSF48726">
    <property type="entry name" value="Immunoglobulin"/>
    <property type="match status" value="1"/>
</dbReference>
<evidence type="ECO:0000256" key="2">
    <source>
        <dbReference type="SAM" id="SignalP"/>
    </source>
</evidence>
<keyword evidence="1" id="KW-0472">Membrane</keyword>
<feature type="transmembrane region" description="Helical" evidence="1">
    <location>
        <begin position="143"/>
        <end position="164"/>
    </location>
</feature>
<dbReference type="EMBL" id="JAYKXH010000002">
    <property type="protein sequence ID" value="KAK7174672.1"/>
    <property type="molecule type" value="Genomic_DNA"/>
</dbReference>
<protein>
    <recommendedName>
        <fullName evidence="5">Immunoglobulin V-set domain-containing protein</fullName>
    </recommendedName>
</protein>
<evidence type="ECO:0008006" key="5">
    <source>
        <dbReference type="Google" id="ProtNLM"/>
    </source>
</evidence>
<sequence>MRAYLFLWIFLEQTLAFQDFHYTQRLEGESVDIFCVTQASKSHQSLLYLRRRFAHSENVLNISEDEGVRADPGNEGRIKIFRRQNFLQTGKITVTLFDLRRTDTGLYVCDFSGNTTDQHLVNTALFLLVNAAGEQCSCGMYSLLIYTISVGVSLLLLTVIALFLTHKKPNAQQEDQTAVPIYEDMSSVQGSSANHYRICPPEAERSAPGWTKSSRKTMLGKL</sequence>
<dbReference type="InterPro" id="IPR036179">
    <property type="entry name" value="Ig-like_dom_sf"/>
</dbReference>
<keyword evidence="4" id="KW-1185">Reference proteome</keyword>
<evidence type="ECO:0000313" key="3">
    <source>
        <dbReference type="EMBL" id="KAK7174672.1"/>
    </source>
</evidence>
<feature type="chain" id="PRO_5042813562" description="Immunoglobulin V-set domain-containing protein" evidence="2">
    <location>
        <begin position="17"/>
        <end position="222"/>
    </location>
</feature>